<accession>A0A232EP17</accession>
<dbReference type="EMBL" id="NNAY01003013">
    <property type="protein sequence ID" value="OXU20119.1"/>
    <property type="molecule type" value="Genomic_DNA"/>
</dbReference>
<keyword evidence="2" id="KW-1185">Reference proteome</keyword>
<organism evidence="1 2">
    <name type="scientific">Trichomalopsis sarcophagae</name>
    <dbReference type="NCBI Taxonomy" id="543379"/>
    <lineage>
        <taxon>Eukaryota</taxon>
        <taxon>Metazoa</taxon>
        <taxon>Ecdysozoa</taxon>
        <taxon>Arthropoda</taxon>
        <taxon>Hexapoda</taxon>
        <taxon>Insecta</taxon>
        <taxon>Pterygota</taxon>
        <taxon>Neoptera</taxon>
        <taxon>Endopterygota</taxon>
        <taxon>Hymenoptera</taxon>
        <taxon>Apocrita</taxon>
        <taxon>Proctotrupomorpha</taxon>
        <taxon>Chalcidoidea</taxon>
        <taxon>Pteromalidae</taxon>
        <taxon>Pteromalinae</taxon>
        <taxon>Trichomalopsis</taxon>
    </lineage>
</organism>
<sequence>MVPAREVPYSRGACASYRNVVHMHLDWTYSLIIQCETVYSGICTTGALTL</sequence>
<evidence type="ECO:0000313" key="2">
    <source>
        <dbReference type="Proteomes" id="UP000215335"/>
    </source>
</evidence>
<dbReference type="AlphaFoldDB" id="A0A232EP17"/>
<proteinExistence type="predicted"/>
<reference evidence="1 2" key="1">
    <citation type="journal article" date="2017" name="Curr. Biol.">
        <title>The Evolution of Venom by Co-option of Single-Copy Genes.</title>
        <authorList>
            <person name="Martinson E.O."/>
            <person name="Mrinalini"/>
            <person name="Kelkar Y.D."/>
            <person name="Chang C.H."/>
            <person name="Werren J.H."/>
        </authorList>
    </citation>
    <scope>NUCLEOTIDE SEQUENCE [LARGE SCALE GENOMIC DNA]</scope>
    <source>
        <strain evidence="1 2">Alberta</strain>
        <tissue evidence="1">Whole body</tissue>
    </source>
</reference>
<comment type="caution">
    <text evidence="1">The sequence shown here is derived from an EMBL/GenBank/DDBJ whole genome shotgun (WGS) entry which is preliminary data.</text>
</comment>
<gene>
    <name evidence="1" type="ORF">TSAR_003534</name>
</gene>
<protein>
    <submittedName>
        <fullName evidence="1">Uncharacterized protein</fullName>
    </submittedName>
</protein>
<dbReference type="Proteomes" id="UP000215335">
    <property type="component" value="Unassembled WGS sequence"/>
</dbReference>
<evidence type="ECO:0000313" key="1">
    <source>
        <dbReference type="EMBL" id="OXU20119.1"/>
    </source>
</evidence>
<name>A0A232EP17_9HYME</name>